<gene>
    <name evidence="1" type="ORF">ACFY35_41115</name>
</gene>
<accession>A0ABW6WRF6</accession>
<comment type="caution">
    <text evidence="1">The sequence shown here is derived from an EMBL/GenBank/DDBJ whole genome shotgun (WGS) entry which is preliminary data.</text>
</comment>
<keyword evidence="2" id="KW-1185">Reference proteome</keyword>
<dbReference type="RefSeq" id="WP_020516073.1">
    <property type="nucleotide sequence ID" value="NZ_JBIAZU010000008.1"/>
</dbReference>
<reference evidence="1 2" key="1">
    <citation type="submission" date="2024-10" db="EMBL/GenBank/DDBJ databases">
        <title>The Natural Products Discovery Center: Release of the First 8490 Sequenced Strains for Exploring Actinobacteria Biosynthetic Diversity.</title>
        <authorList>
            <person name="Kalkreuter E."/>
            <person name="Kautsar S.A."/>
            <person name="Yang D."/>
            <person name="Bader C.D."/>
            <person name="Teijaro C.N."/>
            <person name="Fluegel L."/>
            <person name="Davis C.M."/>
            <person name="Simpson J.R."/>
            <person name="Lauterbach L."/>
            <person name="Steele A.D."/>
            <person name="Gui C."/>
            <person name="Meng S."/>
            <person name="Li G."/>
            <person name="Viehrig K."/>
            <person name="Ye F."/>
            <person name="Su P."/>
            <person name="Kiefer A.F."/>
            <person name="Nichols A."/>
            <person name="Cepeda A.J."/>
            <person name="Yan W."/>
            <person name="Fan B."/>
            <person name="Jiang Y."/>
            <person name="Adhikari A."/>
            <person name="Zheng C.-J."/>
            <person name="Schuster L."/>
            <person name="Cowan T.M."/>
            <person name="Smanski M.J."/>
            <person name="Chevrette M.G."/>
            <person name="De Carvalho L.P.S."/>
            <person name="Shen B."/>
        </authorList>
    </citation>
    <scope>NUCLEOTIDE SEQUENCE [LARGE SCALE GENOMIC DNA]</scope>
    <source>
        <strain evidence="1 2">NPDC000087</strain>
    </source>
</reference>
<evidence type="ECO:0000313" key="1">
    <source>
        <dbReference type="EMBL" id="MFF5295873.1"/>
    </source>
</evidence>
<dbReference type="Pfam" id="PF19850">
    <property type="entry name" value="DUF6325"/>
    <property type="match status" value="1"/>
</dbReference>
<sequence>MDDLKDIQEMGPVDYLCIEFPPGSTPGQGLPHLVNLVDRGIVRILDLRFLRKNEDGTVNELVGEQLDTGLALFQGASSGMLGGDDLEEAAAVLEPGSAAALIVYENVWAAPFAVAVRKAGGQVIAGGRIPVQSLLAALDASEPDYVRR</sequence>
<proteinExistence type="predicted"/>
<protein>
    <submittedName>
        <fullName evidence="1">DUF6325 family protein</fullName>
    </submittedName>
</protein>
<dbReference type="Proteomes" id="UP001602245">
    <property type="component" value="Unassembled WGS sequence"/>
</dbReference>
<dbReference type="EMBL" id="JBIAZU010000008">
    <property type="protein sequence ID" value="MFF5295873.1"/>
    <property type="molecule type" value="Genomic_DNA"/>
</dbReference>
<dbReference type="InterPro" id="IPR046288">
    <property type="entry name" value="DUF6325"/>
</dbReference>
<name>A0ABW6WRF6_9ACTN</name>
<evidence type="ECO:0000313" key="2">
    <source>
        <dbReference type="Proteomes" id="UP001602245"/>
    </source>
</evidence>
<organism evidence="1 2">
    <name type="scientific">Paractinoplanes globisporus</name>
    <dbReference type="NCBI Taxonomy" id="113565"/>
    <lineage>
        <taxon>Bacteria</taxon>
        <taxon>Bacillati</taxon>
        <taxon>Actinomycetota</taxon>
        <taxon>Actinomycetes</taxon>
        <taxon>Micromonosporales</taxon>
        <taxon>Micromonosporaceae</taxon>
        <taxon>Paractinoplanes</taxon>
    </lineage>
</organism>